<dbReference type="PANTHER" id="PTHR43581:SF2">
    <property type="entry name" value="EXCINUCLEASE ATPASE SUBUNIT"/>
    <property type="match status" value="1"/>
</dbReference>
<dbReference type="AlphaFoldDB" id="A0A517PAS9"/>
<evidence type="ECO:0000313" key="4">
    <source>
        <dbReference type="Proteomes" id="UP000318741"/>
    </source>
</evidence>
<dbReference type="Gene3D" id="3.40.50.300">
    <property type="entry name" value="P-loop containing nucleotide triphosphate hydrolases"/>
    <property type="match status" value="1"/>
</dbReference>
<dbReference type="OrthoDB" id="9801813at2"/>
<feature type="domain" description="ATPase AAA-type core" evidence="1">
    <location>
        <begin position="231"/>
        <end position="304"/>
    </location>
</feature>
<feature type="domain" description="OLD protein-like TOPRIM" evidence="2">
    <location>
        <begin position="354"/>
        <end position="418"/>
    </location>
</feature>
<dbReference type="InterPro" id="IPR034139">
    <property type="entry name" value="TOPRIM_OLD"/>
</dbReference>
<dbReference type="InterPro" id="IPR051396">
    <property type="entry name" value="Bact_Antivir_Def_Nuclease"/>
</dbReference>
<organism evidence="3 4">
    <name type="scientific">Alienimonas californiensis</name>
    <dbReference type="NCBI Taxonomy" id="2527989"/>
    <lineage>
        <taxon>Bacteria</taxon>
        <taxon>Pseudomonadati</taxon>
        <taxon>Planctomycetota</taxon>
        <taxon>Planctomycetia</taxon>
        <taxon>Planctomycetales</taxon>
        <taxon>Planctomycetaceae</taxon>
        <taxon>Alienimonas</taxon>
    </lineage>
</organism>
<accession>A0A517PAS9</accession>
<evidence type="ECO:0000313" key="3">
    <source>
        <dbReference type="EMBL" id="QDT16461.1"/>
    </source>
</evidence>
<name>A0A517PAS9_9PLAN</name>
<proteinExistence type="predicted"/>
<dbReference type="EMBL" id="CP036265">
    <property type="protein sequence ID" value="QDT16461.1"/>
    <property type="molecule type" value="Genomic_DNA"/>
</dbReference>
<dbReference type="Proteomes" id="UP000318741">
    <property type="component" value="Chromosome"/>
</dbReference>
<dbReference type="RefSeq" id="WP_145359284.1">
    <property type="nucleotide sequence ID" value="NZ_CP036265.1"/>
</dbReference>
<sequence length="600" mass="66166">MQHLGKLNPLTSISIPNIGKIEPKGLNVVIGPNSAGKTQFLKDIHYRMLGKPRDLVVCEEISLTRKGTLPEIIAALEEAEHIRVVPGSNSNHNISCRVFEFGGSSDRWQADSNLAQLYYTRMGTSTNGRKGGKDEFLSMFGRSFIASLFLGGRLNSLNEVPSFDYEKTTPEKEIQALYLNEDAQHALTAETERTFGRSIWVDPTRGGVLCLRVGDGPALPPDADRTQPSRMTKFRTIENEGDGFKSYVAICISLLLGQRPVILIDEPELCLHPPQAHSLGKFIGRYGTSDAGTTFVATHSSHVLRGIIEETEYLDVIRLSRAGTNFSGQRIESELLRASIRKPSTKSEAILDGLFAEAVTVVEGEGDRLVYGTVWEKVSAEFKHDVHFVSVGGMGGAADPCELYARLRIPICVIVDLDIIRSPDIFKSIVSALAPGPVAEDLTKDCRKLVEEVKALGPVYDEAAVRSGLTSILSAKLDWTDETQLNQTRRTLGDLSAGLSQTSRLKKGLEEFHSYGVYSNLTAFLSKCRGAGVFLVPVGELEDWAEMLTSGGPSKKKKAEWANHIANAIRDSDPREDDIWEFIRQMARRQRNEIERLAGY</sequence>
<evidence type="ECO:0000259" key="1">
    <source>
        <dbReference type="Pfam" id="PF13304"/>
    </source>
</evidence>
<dbReference type="GO" id="GO:0005524">
    <property type="term" value="F:ATP binding"/>
    <property type="evidence" value="ECO:0007669"/>
    <property type="project" value="InterPro"/>
</dbReference>
<dbReference type="GO" id="GO:0016887">
    <property type="term" value="F:ATP hydrolysis activity"/>
    <property type="evidence" value="ECO:0007669"/>
    <property type="project" value="InterPro"/>
</dbReference>
<dbReference type="InterPro" id="IPR027417">
    <property type="entry name" value="P-loop_NTPase"/>
</dbReference>
<dbReference type="PANTHER" id="PTHR43581">
    <property type="entry name" value="ATP/GTP PHOSPHATASE"/>
    <property type="match status" value="1"/>
</dbReference>
<dbReference type="InterPro" id="IPR003959">
    <property type="entry name" value="ATPase_AAA_core"/>
</dbReference>
<keyword evidence="4" id="KW-1185">Reference proteome</keyword>
<protein>
    <submittedName>
        <fullName evidence="3">Uncharacterized protein</fullName>
    </submittedName>
</protein>
<dbReference type="SUPFAM" id="SSF52540">
    <property type="entry name" value="P-loop containing nucleoside triphosphate hydrolases"/>
    <property type="match status" value="1"/>
</dbReference>
<dbReference type="KEGG" id="acaf:CA12_25640"/>
<reference evidence="3 4" key="1">
    <citation type="submission" date="2019-02" db="EMBL/GenBank/DDBJ databases">
        <title>Deep-cultivation of Planctomycetes and their phenomic and genomic characterization uncovers novel biology.</title>
        <authorList>
            <person name="Wiegand S."/>
            <person name="Jogler M."/>
            <person name="Boedeker C."/>
            <person name="Pinto D."/>
            <person name="Vollmers J."/>
            <person name="Rivas-Marin E."/>
            <person name="Kohn T."/>
            <person name="Peeters S.H."/>
            <person name="Heuer A."/>
            <person name="Rast P."/>
            <person name="Oberbeckmann S."/>
            <person name="Bunk B."/>
            <person name="Jeske O."/>
            <person name="Meyerdierks A."/>
            <person name="Storesund J.E."/>
            <person name="Kallscheuer N."/>
            <person name="Luecker S."/>
            <person name="Lage O.M."/>
            <person name="Pohl T."/>
            <person name="Merkel B.J."/>
            <person name="Hornburger P."/>
            <person name="Mueller R.-W."/>
            <person name="Bruemmer F."/>
            <person name="Labrenz M."/>
            <person name="Spormann A.M."/>
            <person name="Op den Camp H."/>
            <person name="Overmann J."/>
            <person name="Amann R."/>
            <person name="Jetten M.S.M."/>
            <person name="Mascher T."/>
            <person name="Medema M.H."/>
            <person name="Devos D.P."/>
            <person name="Kaster A.-K."/>
            <person name="Ovreas L."/>
            <person name="Rohde M."/>
            <person name="Galperin M.Y."/>
            <person name="Jogler C."/>
        </authorList>
    </citation>
    <scope>NUCLEOTIDE SEQUENCE [LARGE SCALE GENOMIC DNA]</scope>
    <source>
        <strain evidence="3 4">CA12</strain>
    </source>
</reference>
<evidence type="ECO:0000259" key="2">
    <source>
        <dbReference type="Pfam" id="PF20469"/>
    </source>
</evidence>
<dbReference type="Pfam" id="PF20469">
    <property type="entry name" value="OLD-like_TOPRIM"/>
    <property type="match status" value="1"/>
</dbReference>
<dbReference type="Pfam" id="PF13304">
    <property type="entry name" value="AAA_21"/>
    <property type="match status" value="1"/>
</dbReference>
<gene>
    <name evidence="3" type="ORF">CA12_25640</name>
</gene>